<keyword evidence="3" id="KW-0436">Ligase</keyword>
<dbReference type="InterPro" id="IPR014144">
    <property type="entry name" value="LigD_PE_domain"/>
</dbReference>
<organism evidence="3 4">
    <name type="scientific">Xanthomonas graminis pv. graminis</name>
    <dbReference type="NCBI Taxonomy" id="134874"/>
    <lineage>
        <taxon>Bacteria</taxon>
        <taxon>Pseudomonadati</taxon>
        <taxon>Pseudomonadota</taxon>
        <taxon>Gammaproteobacteria</taxon>
        <taxon>Lysobacterales</taxon>
        <taxon>Lysobacteraceae</taxon>
        <taxon>Xanthomonas</taxon>
        <taxon>Xanthomonas translucens group</taxon>
        <taxon>Xanthomonas graminis</taxon>
    </lineage>
</organism>
<dbReference type="Pfam" id="PF13298">
    <property type="entry name" value="LigD_N"/>
    <property type="match status" value="1"/>
</dbReference>
<accession>A0A1M4ISD7</accession>
<dbReference type="Proteomes" id="UP000184997">
    <property type="component" value="Unassembled WGS sequence"/>
</dbReference>
<name>A0A1M4ISD7_9XANT</name>
<dbReference type="PANTHER" id="PTHR39465">
    <property type="entry name" value="DNA LIGASE D, 3'-PHOSPHOESTERASE DOMAIN"/>
    <property type="match status" value="1"/>
</dbReference>
<feature type="region of interest" description="Disordered" evidence="1">
    <location>
        <begin position="179"/>
        <end position="215"/>
    </location>
</feature>
<proteinExistence type="predicted"/>
<evidence type="ECO:0000259" key="2">
    <source>
        <dbReference type="Pfam" id="PF13298"/>
    </source>
</evidence>
<dbReference type="RefSeq" id="WP_074375625.1">
    <property type="nucleotide sequence ID" value="NZ_CP076252.1"/>
</dbReference>
<sequence length="241" mass="26349">MTLREYARKRRFGATPEPADDSGAAPSRRPIFVVQLHHASSRHYDFRLEADGVLKSWAVPKGPSLRVGEKRLAVQVEDHPLSYAGFASDIPEGHYGAGHVDVFDHGTWLCDGEPLAAIAAGKLDFVLHGERLNGTWKLVRTALRGKQPQWLLIKRDDAFAADREADDLLQDSPAVAAKRATKATKVTKASKASNAKPTRGQAPAATAAARPRRSDAAWRKRALALEGVRVIARVRQARARS</sequence>
<evidence type="ECO:0000313" key="3">
    <source>
        <dbReference type="EMBL" id="SBV89205.1"/>
    </source>
</evidence>
<feature type="compositionally biased region" description="Low complexity" evidence="1">
    <location>
        <begin position="179"/>
        <end position="209"/>
    </location>
</feature>
<dbReference type="GO" id="GO:0016874">
    <property type="term" value="F:ligase activity"/>
    <property type="evidence" value="ECO:0007669"/>
    <property type="project" value="UniProtKB-KW"/>
</dbReference>
<reference evidence="4" key="1">
    <citation type="submission" date="2016-07" db="EMBL/GenBank/DDBJ databases">
        <authorList>
            <person name="Florea S."/>
            <person name="Webb J.S."/>
            <person name="Jaromczyk J."/>
            <person name="Schardl C.L."/>
        </authorList>
    </citation>
    <scope>NUCLEOTIDE SEQUENCE [LARGE SCALE GENOMIC DNA]</scope>
</reference>
<feature type="domain" description="DNA ligase D 3'-phosphoesterase" evidence="2">
    <location>
        <begin position="35"/>
        <end position="140"/>
    </location>
</feature>
<evidence type="ECO:0000256" key="1">
    <source>
        <dbReference type="SAM" id="MobiDB-lite"/>
    </source>
</evidence>
<dbReference type="EMBL" id="FLUK01000256">
    <property type="protein sequence ID" value="SBV89205.1"/>
    <property type="molecule type" value="Genomic_DNA"/>
</dbReference>
<dbReference type="NCBIfam" id="TIGR02777">
    <property type="entry name" value="LigD_PE_dom"/>
    <property type="match status" value="1"/>
</dbReference>
<feature type="region of interest" description="Disordered" evidence="1">
    <location>
        <begin position="1"/>
        <end position="26"/>
    </location>
</feature>
<evidence type="ECO:0000313" key="4">
    <source>
        <dbReference type="Proteomes" id="UP000184997"/>
    </source>
</evidence>
<dbReference type="AlphaFoldDB" id="A0A1M4ISD7"/>
<gene>
    <name evidence="3" type="ORF">XTGNCPPB3709_3163</name>
</gene>
<protein>
    <submittedName>
        <fullName evidence="3">ATP-dependent DNA ligase</fullName>
    </submittedName>
</protein>
<dbReference type="PANTHER" id="PTHR39465:SF1">
    <property type="entry name" value="DNA LIGASE D 3'-PHOSPHOESTERASE DOMAIN-CONTAINING PROTEIN"/>
    <property type="match status" value="1"/>
</dbReference>